<evidence type="ECO:0000313" key="4">
    <source>
        <dbReference type="EMBL" id="KAF4674590.1"/>
    </source>
</evidence>
<evidence type="ECO:0000256" key="2">
    <source>
        <dbReference type="SAM" id="SignalP"/>
    </source>
</evidence>
<comment type="similarity">
    <text evidence="1">Belongs to the carbon-nitrogen hydrolase superfamily. BTD/VNN family.</text>
</comment>
<evidence type="ECO:0000256" key="1">
    <source>
        <dbReference type="ARBA" id="ARBA00008225"/>
    </source>
</evidence>
<dbReference type="InterPro" id="IPR036526">
    <property type="entry name" value="C-N_Hydrolase_sf"/>
</dbReference>
<feature type="chain" id="PRO_5029546100" description="CN hydrolase domain-containing protein" evidence="2">
    <location>
        <begin position="17"/>
        <end position="557"/>
    </location>
</feature>
<evidence type="ECO:0000313" key="5">
    <source>
        <dbReference type="Proteomes" id="UP000591131"/>
    </source>
</evidence>
<gene>
    <name evidence="4" type="ORF">FOL47_008981</name>
</gene>
<dbReference type="PANTHER" id="PTHR10609:SF27">
    <property type="entry name" value="CN HYDROLASE DOMAIN-CONTAINING PROTEIN-RELATED"/>
    <property type="match status" value="1"/>
</dbReference>
<organism evidence="4 5">
    <name type="scientific">Perkinsus chesapeaki</name>
    <name type="common">Clam parasite</name>
    <name type="synonym">Perkinsus andrewsi</name>
    <dbReference type="NCBI Taxonomy" id="330153"/>
    <lineage>
        <taxon>Eukaryota</taxon>
        <taxon>Sar</taxon>
        <taxon>Alveolata</taxon>
        <taxon>Perkinsozoa</taxon>
        <taxon>Perkinsea</taxon>
        <taxon>Perkinsida</taxon>
        <taxon>Perkinsidae</taxon>
        <taxon>Perkinsus</taxon>
    </lineage>
</organism>
<dbReference type="Gene3D" id="3.60.110.10">
    <property type="entry name" value="Carbon-nitrogen hydrolase"/>
    <property type="match status" value="1"/>
</dbReference>
<evidence type="ECO:0000259" key="3">
    <source>
        <dbReference type="PROSITE" id="PS50263"/>
    </source>
</evidence>
<name>A0A7J6MTN8_PERCH</name>
<dbReference type="SUPFAM" id="SSF56317">
    <property type="entry name" value="Carbon-nitrogen hydrolase"/>
    <property type="match status" value="1"/>
</dbReference>
<dbReference type="InterPro" id="IPR003010">
    <property type="entry name" value="C-N_Hydrolase"/>
</dbReference>
<dbReference type="InterPro" id="IPR040154">
    <property type="entry name" value="Biotinidase/VNN"/>
</dbReference>
<dbReference type="AlphaFoldDB" id="A0A7J6MTN8"/>
<dbReference type="PROSITE" id="PS50263">
    <property type="entry name" value="CN_HYDROLASE"/>
    <property type="match status" value="1"/>
</dbReference>
<dbReference type="PANTHER" id="PTHR10609">
    <property type="entry name" value="BIOTINIDASE-RELATED"/>
    <property type="match status" value="1"/>
</dbReference>
<reference evidence="4 5" key="1">
    <citation type="submission" date="2020-04" db="EMBL/GenBank/DDBJ databases">
        <title>Perkinsus chesapeaki whole genome sequence.</title>
        <authorList>
            <person name="Bogema D.R."/>
        </authorList>
    </citation>
    <scope>NUCLEOTIDE SEQUENCE [LARGE SCALE GENOMIC DNA]</scope>
    <source>
        <strain evidence="4">ATCC PRA-425</strain>
    </source>
</reference>
<dbReference type="EMBL" id="JAAPAO010000060">
    <property type="protein sequence ID" value="KAF4674590.1"/>
    <property type="molecule type" value="Genomic_DNA"/>
</dbReference>
<dbReference type="OrthoDB" id="10250282at2759"/>
<feature type="signal peptide" evidence="2">
    <location>
        <begin position="1"/>
        <end position="16"/>
    </location>
</feature>
<protein>
    <recommendedName>
        <fullName evidence="3">CN hydrolase domain-containing protein</fullName>
    </recommendedName>
</protein>
<dbReference type="Proteomes" id="UP000591131">
    <property type="component" value="Unassembled WGS sequence"/>
</dbReference>
<accession>A0A7J6MTN8</accession>
<dbReference type="Pfam" id="PF00795">
    <property type="entry name" value="CN_hydrolase"/>
    <property type="match status" value="1"/>
</dbReference>
<keyword evidence="5" id="KW-1185">Reference proteome</keyword>
<keyword evidence="2" id="KW-0732">Signal</keyword>
<proteinExistence type="inferred from homology"/>
<feature type="domain" description="CN hydrolase" evidence="3">
    <location>
        <begin position="18"/>
        <end position="303"/>
    </location>
</feature>
<comment type="caution">
    <text evidence="4">The sequence shown here is derived from an EMBL/GenBank/DDBJ whole genome shotgun (WGS) entry which is preliminary data.</text>
</comment>
<sequence>MRIIVLLSVLIPSASTSIRTAAIQYTSRATPEASARSNLRRDLRALGKLVRATAPEADLVVLPEASLWGWVLNFYDGTEAGDRKARQAGLHVAHHGPIELGWNQSSGCNWPTLKCPESSQCATDGPLAYLSCLSLLSNITLVANILHSPTNQELYNTEVAFGPGGQVLEFYHKWHLFGEAPAIDQPTIKKLAVFSLPQNPTVRVGLLICYDLLFVSNLLEMVNKHDVNLLAFSLSWASAYPSYSVVMEQQAMARFLGVGLIAANNAAAYSNGGGIYDATGNPIAVYMKPKSSRSAVLTGTIPILHPTRALQVSSPTLINQSLQRARTSDRCSLGDHRTTEYYSLDEFEGNCQVATIRPGRYELYATSQDGTVDCKAAFNVKNTSSSPYSKIALVAFDQEWIFPRTPDPWKARGCALVSCQSTRGNLCDYSTDPLDSQITIEAGLELHINYSSKGYHQPLAMLGRGIGGRRLLQPEELTVTSDPSGLASMRSEISLTKLYSAVLYAIRKNDDSTVISRCNGCGADGEAYADYRVYYHYFVSVVLSKGTTQKHRGRDEK</sequence>